<feature type="signal peptide" evidence="1">
    <location>
        <begin position="1"/>
        <end position="24"/>
    </location>
</feature>
<keyword evidence="1" id="KW-0732">Signal</keyword>
<gene>
    <name evidence="2" type="ORF">AWM79_22525</name>
</gene>
<evidence type="ECO:0000313" key="3">
    <source>
        <dbReference type="Proteomes" id="UP000063229"/>
    </source>
</evidence>
<feature type="chain" id="PRO_5007036100" description="Secreted protein" evidence="1">
    <location>
        <begin position="25"/>
        <end position="79"/>
    </location>
</feature>
<dbReference type="Proteomes" id="UP000063229">
    <property type="component" value="Chromosome"/>
</dbReference>
<keyword evidence="3" id="KW-1185">Reference proteome</keyword>
<proteinExistence type="predicted"/>
<dbReference type="KEGG" id="pagb:AWM79_22525"/>
<protein>
    <recommendedName>
        <fullName evidence="4">Secreted protein</fullName>
    </recommendedName>
</protein>
<sequence>MIQAIIRGTALAVLCTLPCTAVYADTTTDNEHHCVALTPSPQAPQGVEVVYERISASSAQAAEVKMARKHLQAETVRCF</sequence>
<evidence type="ECO:0000256" key="1">
    <source>
        <dbReference type="SAM" id="SignalP"/>
    </source>
</evidence>
<accession>A0A0X1T706</accession>
<name>A0A0X1T706_PSEAA</name>
<evidence type="ECO:0000313" key="2">
    <source>
        <dbReference type="EMBL" id="AMB87900.1"/>
    </source>
</evidence>
<dbReference type="EMBL" id="CP014135">
    <property type="protein sequence ID" value="AMB87900.1"/>
    <property type="molecule type" value="Genomic_DNA"/>
</dbReference>
<reference evidence="3" key="1">
    <citation type="submission" date="2016-01" db="EMBL/GenBank/DDBJ databases">
        <authorList>
            <person name="Storey N.H."/>
            <person name="Neuman B.W."/>
        </authorList>
    </citation>
    <scope>NUCLEOTIDE SEQUENCE [LARGE SCALE GENOMIC DNA]</scope>
    <source>
        <strain evidence="3">NCPPB 2472</strain>
    </source>
</reference>
<organism evidence="2 3">
    <name type="scientific">Pseudomonas agarici</name>
    <dbReference type="NCBI Taxonomy" id="46677"/>
    <lineage>
        <taxon>Bacteria</taxon>
        <taxon>Pseudomonadati</taxon>
        <taxon>Pseudomonadota</taxon>
        <taxon>Gammaproteobacteria</taxon>
        <taxon>Pseudomonadales</taxon>
        <taxon>Pseudomonadaceae</taxon>
        <taxon>Pseudomonas</taxon>
    </lineage>
</organism>
<dbReference type="RefSeq" id="WP_060783812.1">
    <property type="nucleotide sequence ID" value="NZ_CP014135.1"/>
</dbReference>
<evidence type="ECO:0008006" key="4">
    <source>
        <dbReference type="Google" id="ProtNLM"/>
    </source>
</evidence>
<dbReference type="AlphaFoldDB" id="A0A0X1T706"/>